<evidence type="ECO:0000313" key="3">
    <source>
        <dbReference type="Proteomes" id="UP000244174"/>
    </source>
</evidence>
<dbReference type="RefSeq" id="WP_108171115.1">
    <property type="nucleotide sequence ID" value="NZ_QBKQ01000001.1"/>
</dbReference>
<feature type="signal peptide" evidence="1">
    <location>
        <begin position="1"/>
        <end position="22"/>
    </location>
</feature>
<keyword evidence="1" id="KW-0732">Signal</keyword>
<dbReference type="AlphaFoldDB" id="A0A2T6AN42"/>
<comment type="caution">
    <text evidence="2">The sequence shown here is derived from an EMBL/GenBank/DDBJ whole genome shotgun (WGS) entry which is preliminary data.</text>
</comment>
<proteinExistence type="predicted"/>
<keyword evidence="3" id="KW-1185">Reference proteome</keyword>
<name>A0A2T6AN42_9FLAO</name>
<dbReference type="PROSITE" id="PS51257">
    <property type="entry name" value="PROKAR_LIPOPROTEIN"/>
    <property type="match status" value="1"/>
</dbReference>
<gene>
    <name evidence="2" type="ORF">C8P64_1219</name>
</gene>
<reference evidence="2 3" key="1">
    <citation type="submission" date="2018-04" db="EMBL/GenBank/DDBJ databases">
        <title>Genomic Encyclopedia of Archaeal and Bacterial Type Strains, Phase II (KMG-II): from individual species to whole genera.</title>
        <authorList>
            <person name="Goeker M."/>
        </authorList>
    </citation>
    <scope>NUCLEOTIDE SEQUENCE [LARGE SCALE GENOMIC DNA]</scope>
    <source>
        <strain evidence="2 3">DSM 23082</strain>
    </source>
</reference>
<organism evidence="2 3">
    <name type="scientific">Christiangramia gaetbulicola</name>
    <dbReference type="NCBI Taxonomy" id="703340"/>
    <lineage>
        <taxon>Bacteria</taxon>
        <taxon>Pseudomonadati</taxon>
        <taxon>Bacteroidota</taxon>
        <taxon>Flavobacteriia</taxon>
        <taxon>Flavobacteriales</taxon>
        <taxon>Flavobacteriaceae</taxon>
        <taxon>Christiangramia</taxon>
    </lineage>
</organism>
<dbReference type="OrthoDB" id="1119476at2"/>
<evidence type="ECO:0000256" key="1">
    <source>
        <dbReference type="SAM" id="SignalP"/>
    </source>
</evidence>
<sequence>MRTLIKFLLFLAVIVVQSCSNNDDNDCSDILCNSGPAVFEFKIVDIETGENIIGKIISGQGIEVTNALSTSDPDYSIITENDRNILRISTFNPSDFTITHSYYYTNEEIFKFSVDTEQRTEDCCFSVQINDVIIEGADYELDEETGIYIIKKSIRSSVGASESLENYHAFFENSELEITPFANSYFNSNLKDIDVVQGDKLVFKLLTHDEGSEQVADDELTKIVYFEVDPEATEFTLNTDNFEEANALIGFSASDKIIRRVTKGEITGTKISDNEWEVEVDVATGEEDESPFIQMQEPKQSYNKSTYEDVWEPIYGTHIFN</sequence>
<accession>A0A2T6AN42</accession>
<feature type="chain" id="PRO_5015637162" evidence="1">
    <location>
        <begin position="23"/>
        <end position="321"/>
    </location>
</feature>
<dbReference type="EMBL" id="QBKQ01000001">
    <property type="protein sequence ID" value="PTX45228.1"/>
    <property type="molecule type" value="Genomic_DNA"/>
</dbReference>
<protein>
    <submittedName>
        <fullName evidence="2">Uncharacterized protein</fullName>
    </submittedName>
</protein>
<evidence type="ECO:0000313" key="2">
    <source>
        <dbReference type="EMBL" id="PTX45228.1"/>
    </source>
</evidence>
<dbReference type="Proteomes" id="UP000244174">
    <property type="component" value="Unassembled WGS sequence"/>
</dbReference>